<sequence length="123" mass="14074">MKLFLTFSTQYTNFHVLSINKLGSKFIYSIKQYLKSTSLSKDNQEVLQKLGYRETTRDEAEEDMLKGFILNLHHVKDLKIGGFCSNVLSRLEVKGFTFPSNMKLPDVTSSSCPDNDLLDLDSR</sequence>
<comment type="caution">
    <text evidence="1">The sequence shown here is derived from an EMBL/GenBank/DDBJ whole genome shotgun (WGS) entry which is preliminary data.</text>
</comment>
<dbReference type="AlphaFoldDB" id="A0AAU9NEB0"/>
<evidence type="ECO:0000313" key="1">
    <source>
        <dbReference type="EMBL" id="CAH1436177.1"/>
    </source>
</evidence>
<proteinExistence type="predicted"/>
<protein>
    <submittedName>
        <fullName evidence="1">Uncharacterized protein</fullName>
    </submittedName>
</protein>
<name>A0AAU9NEB0_9ASTR</name>
<gene>
    <name evidence="1" type="ORF">LVIROSA_LOCUS22565</name>
</gene>
<accession>A0AAU9NEB0</accession>
<dbReference type="EMBL" id="CAKMRJ010004445">
    <property type="protein sequence ID" value="CAH1436177.1"/>
    <property type="molecule type" value="Genomic_DNA"/>
</dbReference>
<evidence type="ECO:0000313" key="2">
    <source>
        <dbReference type="Proteomes" id="UP001157418"/>
    </source>
</evidence>
<reference evidence="1 2" key="1">
    <citation type="submission" date="2022-01" db="EMBL/GenBank/DDBJ databases">
        <authorList>
            <person name="Xiong W."/>
            <person name="Schranz E."/>
        </authorList>
    </citation>
    <scope>NUCLEOTIDE SEQUENCE [LARGE SCALE GENOMIC DNA]</scope>
</reference>
<keyword evidence="2" id="KW-1185">Reference proteome</keyword>
<organism evidence="1 2">
    <name type="scientific">Lactuca virosa</name>
    <dbReference type="NCBI Taxonomy" id="75947"/>
    <lineage>
        <taxon>Eukaryota</taxon>
        <taxon>Viridiplantae</taxon>
        <taxon>Streptophyta</taxon>
        <taxon>Embryophyta</taxon>
        <taxon>Tracheophyta</taxon>
        <taxon>Spermatophyta</taxon>
        <taxon>Magnoliopsida</taxon>
        <taxon>eudicotyledons</taxon>
        <taxon>Gunneridae</taxon>
        <taxon>Pentapetalae</taxon>
        <taxon>asterids</taxon>
        <taxon>campanulids</taxon>
        <taxon>Asterales</taxon>
        <taxon>Asteraceae</taxon>
        <taxon>Cichorioideae</taxon>
        <taxon>Cichorieae</taxon>
        <taxon>Lactucinae</taxon>
        <taxon>Lactuca</taxon>
    </lineage>
</organism>
<dbReference type="Proteomes" id="UP001157418">
    <property type="component" value="Unassembled WGS sequence"/>
</dbReference>